<evidence type="ECO:0000313" key="1">
    <source>
        <dbReference type="EMBL" id="KAI8422711.1"/>
    </source>
</evidence>
<reference evidence="1 2" key="1">
    <citation type="journal article" date="2022" name="Genome Biol. Evol.">
        <title>The Spruce Budworm Genome: Reconstructing the Evolutionary History of Antifreeze Proteins.</title>
        <authorList>
            <person name="Beliveau C."/>
            <person name="Gagne P."/>
            <person name="Picq S."/>
            <person name="Vernygora O."/>
            <person name="Keeling C.I."/>
            <person name="Pinkney K."/>
            <person name="Doucet D."/>
            <person name="Wen F."/>
            <person name="Johnston J.S."/>
            <person name="Maaroufi H."/>
            <person name="Boyle B."/>
            <person name="Laroche J."/>
            <person name="Dewar K."/>
            <person name="Juretic N."/>
            <person name="Blackburn G."/>
            <person name="Nisole A."/>
            <person name="Brunet B."/>
            <person name="Brandao M."/>
            <person name="Lumley L."/>
            <person name="Duan J."/>
            <person name="Quan G."/>
            <person name="Lucarotti C.J."/>
            <person name="Roe A.D."/>
            <person name="Sperling F.A.H."/>
            <person name="Levesque R.C."/>
            <person name="Cusson M."/>
        </authorList>
    </citation>
    <scope>NUCLEOTIDE SEQUENCE [LARGE SCALE GENOMIC DNA]</scope>
    <source>
        <strain evidence="1">Glfc:IPQL:Cfum</strain>
    </source>
</reference>
<proteinExistence type="predicted"/>
<sequence>MPCLKILTNLPKSEIPKDFVNKIIPVLVKTVKKDPAVFTVVVSGDCDVSFGGDSDTPGAAATLESIGHVGAEENKIIGKEVSEFVQKELGIHPDRFFMSIYDIKGFNIVKGAITH</sequence>
<evidence type="ECO:0000313" key="2">
    <source>
        <dbReference type="Proteomes" id="UP001064048"/>
    </source>
</evidence>
<keyword evidence="2" id="KW-1185">Reference proteome</keyword>
<dbReference type="Proteomes" id="UP001064048">
    <property type="component" value="Chromosome 10"/>
</dbReference>
<protein>
    <submittedName>
        <fullName evidence="1">Uncharacterized protein</fullName>
    </submittedName>
</protein>
<gene>
    <name evidence="1" type="ORF">MSG28_006476</name>
</gene>
<comment type="caution">
    <text evidence="1">The sequence shown here is derived from an EMBL/GenBank/DDBJ whole genome shotgun (WGS) entry which is preliminary data.</text>
</comment>
<name>A0ACC0JF09_CHOFU</name>
<dbReference type="EMBL" id="CM046110">
    <property type="protein sequence ID" value="KAI8422711.1"/>
    <property type="molecule type" value="Genomic_DNA"/>
</dbReference>
<accession>A0ACC0JF09</accession>
<organism evidence="1 2">
    <name type="scientific">Choristoneura fumiferana</name>
    <name type="common">Spruce budworm moth</name>
    <name type="synonym">Archips fumiferana</name>
    <dbReference type="NCBI Taxonomy" id="7141"/>
    <lineage>
        <taxon>Eukaryota</taxon>
        <taxon>Metazoa</taxon>
        <taxon>Ecdysozoa</taxon>
        <taxon>Arthropoda</taxon>
        <taxon>Hexapoda</taxon>
        <taxon>Insecta</taxon>
        <taxon>Pterygota</taxon>
        <taxon>Neoptera</taxon>
        <taxon>Endopterygota</taxon>
        <taxon>Lepidoptera</taxon>
        <taxon>Glossata</taxon>
        <taxon>Ditrysia</taxon>
        <taxon>Tortricoidea</taxon>
        <taxon>Tortricidae</taxon>
        <taxon>Tortricinae</taxon>
        <taxon>Choristoneura</taxon>
    </lineage>
</organism>